<dbReference type="GO" id="GO:0005737">
    <property type="term" value="C:cytoplasm"/>
    <property type="evidence" value="ECO:0007669"/>
    <property type="project" value="TreeGrafter"/>
</dbReference>
<dbReference type="InterPro" id="IPR008271">
    <property type="entry name" value="Ser/Thr_kinase_AS"/>
</dbReference>
<dbReference type="GO" id="GO:0005634">
    <property type="term" value="C:nucleus"/>
    <property type="evidence" value="ECO:0007669"/>
    <property type="project" value="TreeGrafter"/>
</dbReference>
<dbReference type="InterPro" id="IPR000719">
    <property type="entry name" value="Prot_kinase_dom"/>
</dbReference>
<accession>A0A9D3MFW1</accession>
<keyword evidence="10" id="KW-1185">Reference proteome</keyword>
<feature type="region of interest" description="Disordered" evidence="7">
    <location>
        <begin position="363"/>
        <end position="507"/>
    </location>
</feature>
<keyword evidence="1" id="KW-0723">Serine/threonine-protein kinase</keyword>
<dbReference type="PROSITE" id="PS50011">
    <property type="entry name" value="PROTEIN_KINASE_DOM"/>
    <property type="match status" value="1"/>
</dbReference>
<evidence type="ECO:0000256" key="2">
    <source>
        <dbReference type="ARBA" id="ARBA00022679"/>
    </source>
</evidence>
<dbReference type="SUPFAM" id="SSF56112">
    <property type="entry name" value="Protein kinase-like (PK-like)"/>
    <property type="match status" value="1"/>
</dbReference>
<protein>
    <recommendedName>
        <fullName evidence="8">Protein kinase domain-containing protein</fullName>
    </recommendedName>
</protein>
<evidence type="ECO:0000256" key="4">
    <source>
        <dbReference type="ARBA" id="ARBA00022777"/>
    </source>
</evidence>
<dbReference type="Pfam" id="PF00069">
    <property type="entry name" value="Pkinase"/>
    <property type="match status" value="1"/>
</dbReference>
<feature type="binding site" evidence="6">
    <location>
        <position position="39"/>
    </location>
    <ligand>
        <name>ATP</name>
        <dbReference type="ChEBI" id="CHEBI:30616"/>
    </ligand>
</feature>
<dbReference type="PANTHER" id="PTHR24058">
    <property type="entry name" value="DUAL SPECIFICITY PROTEIN KINASE"/>
    <property type="match status" value="1"/>
</dbReference>
<dbReference type="PANTHER" id="PTHR24058:SF46">
    <property type="entry name" value="HOMEODOMAIN-INTERACTING PROTEIN KINASE 4"/>
    <property type="match status" value="1"/>
</dbReference>
<dbReference type="GO" id="GO:0004674">
    <property type="term" value="F:protein serine/threonine kinase activity"/>
    <property type="evidence" value="ECO:0007669"/>
    <property type="project" value="UniProtKB-KW"/>
</dbReference>
<keyword evidence="4" id="KW-0418">Kinase</keyword>
<name>A0A9D3MFW1_ANGAN</name>
<keyword evidence="2" id="KW-0808">Transferase</keyword>
<dbReference type="GO" id="GO:0005524">
    <property type="term" value="F:ATP binding"/>
    <property type="evidence" value="ECO:0007669"/>
    <property type="project" value="UniProtKB-UniRule"/>
</dbReference>
<evidence type="ECO:0000259" key="8">
    <source>
        <dbReference type="PROSITE" id="PS50011"/>
    </source>
</evidence>
<evidence type="ECO:0000256" key="7">
    <source>
        <dbReference type="SAM" id="MobiDB-lite"/>
    </source>
</evidence>
<reference evidence="9" key="1">
    <citation type="submission" date="2021-01" db="EMBL/GenBank/DDBJ databases">
        <title>A chromosome-scale assembly of European eel, Anguilla anguilla.</title>
        <authorList>
            <person name="Henkel C."/>
            <person name="Jong-Raadsen S.A."/>
            <person name="Dufour S."/>
            <person name="Weltzien F.-A."/>
            <person name="Palstra A.P."/>
            <person name="Pelster B."/>
            <person name="Spaink H.P."/>
            <person name="Van Den Thillart G.E."/>
            <person name="Jansen H."/>
            <person name="Zahm M."/>
            <person name="Klopp C."/>
            <person name="Cedric C."/>
            <person name="Louis A."/>
            <person name="Berthelot C."/>
            <person name="Parey E."/>
            <person name="Roest Crollius H."/>
            <person name="Montfort J."/>
            <person name="Robinson-Rechavi M."/>
            <person name="Bucao C."/>
            <person name="Bouchez O."/>
            <person name="Gislard M."/>
            <person name="Lluch J."/>
            <person name="Milhes M."/>
            <person name="Lampietro C."/>
            <person name="Lopez Roques C."/>
            <person name="Donnadieu C."/>
            <person name="Braasch I."/>
            <person name="Desvignes T."/>
            <person name="Postlethwait J."/>
            <person name="Bobe J."/>
            <person name="Guiguen Y."/>
            <person name="Dirks R."/>
        </authorList>
    </citation>
    <scope>NUCLEOTIDE SEQUENCE</scope>
    <source>
        <strain evidence="9">Tag_6206</strain>
        <tissue evidence="9">Liver</tissue>
    </source>
</reference>
<evidence type="ECO:0000256" key="3">
    <source>
        <dbReference type="ARBA" id="ARBA00022741"/>
    </source>
</evidence>
<sequence length="507" mass="56878">MILSSEIEIYEFVEELGHGMFSDVASFRRKSDRKIVAVKRMSRVHCLMGIREARLLAALTGKNACNHHIVRFYEGFADRYYFYIVEEAMEMSLTDYQKANALKRFRVCDIRTVVLQVLVALAKLKEMGIVHADIKQENIMLVNQRFQPFRVKLVDFGSSMTANELAAMWTPYIQPRFIRAPEVLLACPCTAKIDMWSLGCVMGEMALGRMVFPSLCDLELAHSIFGTRGLPSPAMLKSGIKTKMFFDWVETGTGARFWLLKPYKGRELLTGTQSLRRHAPANLDLLQAMEQLEHGSADCDYAELADRRSLVDLLDRMLTLEPEQRVGPDQALQHPFLTLKHLSGRGKYRAFYALQAYREAGVCPPQERSSNHEDSSEEGDPEVPRRKRRSVGRSLRSFFSRLFSRRRKKQPTTSQGNEDALEGPSSSAAPGGQPAHNPVTTEEGCTETAGSSSAPESEECAGNNGSPLDAPEEPPKKRGFLRWLRTRFSARRGKKSVAAPGSSSSSQ</sequence>
<dbReference type="AlphaFoldDB" id="A0A9D3MFW1"/>
<organism evidence="9 10">
    <name type="scientific">Anguilla anguilla</name>
    <name type="common">European freshwater eel</name>
    <name type="synonym">Muraena anguilla</name>
    <dbReference type="NCBI Taxonomy" id="7936"/>
    <lineage>
        <taxon>Eukaryota</taxon>
        <taxon>Metazoa</taxon>
        <taxon>Chordata</taxon>
        <taxon>Craniata</taxon>
        <taxon>Vertebrata</taxon>
        <taxon>Euteleostomi</taxon>
        <taxon>Actinopterygii</taxon>
        <taxon>Neopterygii</taxon>
        <taxon>Teleostei</taxon>
        <taxon>Anguilliformes</taxon>
        <taxon>Anguillidae</taxon>
        <taxon>Anguilla</taxon>
    </lineage>
</organism>
<comment type="caution">
    <text evidence="9">The sequence shown here is derived from an EMBL/GenBank/DDBJ whole genome shotgun (WGS) entry which is preliminary data.</text>
</comment>
<evidence type="ECO:0000256" key="6">
    <source>
        <dbReference type="PROSITE-ProRule" id="PRU10141"/>
    </source>
</evidence>
<dbReference type="InterPro" id="IPR050494">
    <property type="entry name" value="Ser_Thr_dual-spec_kinase"/>
</dbReference>
<dbReference type="InterPro" id="IPR011009">
    <property type="entry name" value="Kinase-like_dom_sf"/>
</dbReference>
<dbReference type="EMBL" id="JAFIRN010000005">
    <property type="protein sequence ID" value="KAG5848165.1"/>
    <property type="molecule type" value="Genomic_DNA"/>
</dbReference>
<keyword evidence="3 6" id="KW-0547">Nucleotide-binding</keyword>
<proteinExistence type="predicted"/>
<evidence type="ECO:0000256" key="1">
    <source>
        <dbReference type="ARBA" id="ARBA00022527"/>
    </source>
</evidence>
<feature type="compositionally biased region" description="Low complexity" evidence="7">
    <location>
        <begin position="392"/>
        <end position="402"/>
    </location>
</feature>
<dbReference type="PROSITE" id="PS00107">
    <property type="entry name" value="PROTEIN_KINASE_ATP"/>
    <property type="match status" value="1"/>
</dbReference>
<dbReference type="SMART" id="SM00220">
    <property type="entry name" value="S_TKc"/>
    <property type="match status" value="1"/>
</dbReference>
<dbReference type="InterPro" id="IPR017441">
    <property type="entry name" value="Protein_kinase_ATP_BS"/>
</dbReference>
<evidence type="ECO:0000313" key="9">
    <source>
        <dbReference type="EMBL" id="KAG5848165.1"/>
    </source>
</evidence>
<evidence type="ECO:0000256" key="5">
    <source>
        <dbReference type="ARBA" id="ARBA00022840"/>
    </source>
</evidence>
<feature type="domain" description="Protein kinase" evidence="8">
    <location>
        <begin position="10"/>
        <end position="337"/>
    </location>
</feature>
<evidence type="ECO:0000313" key="10">
    <source>
        <dbReference type="Proteomes" id="UP001044222"/>
    </source>
</evidence>
<gene>
    <name evidence="9" type="ORF">ANANG_G00095550</name>
</gene>
<dbReference type="GO" id="GO:0004713">
    <property type="term" value="F:protein tyrosine kinase activity"/>
    <property type="evidence" value="ECO:0007669"/>
    <property type="project" value="TreeGrafter"/>
</dbReference>
<dbReference type="Gene3D" id="3.30.200.20">
    <property type="entry name" value="Phosphorylase Kinase, domain 1"/>
    <property type="match status" value="1"/>
</dbReference>
<feature type="compositionally biased region" description="Basic residues" evidence="7">
    <location>
        <begin position="477"/>
        <end position="495"/>
    </location>
</feature>
<dbReference type="PROSITE" id="PS00108">
    <property type="entry name" value="PROTEIN_KINASE_ST"/>
    <property type="match status" value="1"/>
</dbReference>
<dbReference type="Proteomes" id="UP001044222">
    <property type="component" value="Unassembled WGS sequence"/>
</dbReference>
<keyword evidence="5 6" id="KW-0067">ATP-binding</keyword>
<dbReference type="Gene3D" id="1.10.510.10">
    <property type="entry name" value="Transferase(Phosphotransferase) domain 1"/>
    <property type="match status" value="1"/>
</dbReference>